<dbReference type="Gene3D" id="1.20.58.310">
    <property type="entry name" value="Polyphosphate kinase N-terminal domain"/>
    <property type="match status" value="1"/>
</dbReference>
<evidence type="ECO:0000256" key="6">
    <source>
        <dbReference type="ARBA" id="ARBA00022842"/>
    </source>
</evidence>
<dbReference type="Pfam" id="PF02503">
    <property type="entry name" value="PP_kinase"/>
    <property type="match status" value="1"/>
</dbReference>
<evidence type="ECO:0000256" key="4">
    <source>
        <dbReference type="ARBA" id="ARBA00022777"/>
    </source>
</evidence>
<dbReference type="SUPFAM" id="SSF140356">
    <property type="entry name" value="PPK N-terminal domain-like"/>
    <property type="match status" value="1"/>
</dbReference>
<keyword evidence="1 7" id="KW-0597">Phosphoprotein</keyword>
<dbReference type="CDD" id="cd09167">
    <property type="entry name" value="PLDc_EcPPK1_C2_like"/>
    <property type="match status" value="1"/>
</dbReference>
<comment type="caution">
    <text evidence="10">The sequence shown here is derived from an EMBL/GenBank/DDBJ whole genome shotgun (WGS) entry which is preliminary data.</text>
</comment>
<evidence type="ECO:0000313" key="10">
    <source>
        <dbReference type="EMBL" id="RXF68399.1"/>
    </source>
</evidence>
<dbReference type="InterPro" id="IPR001736">
    <property type="entry name" value="PLipase_D/transphosphatidylase"/>
</dbReference>
<dbReference type="RefSeq" id="WP_128770479.1">
    <property type="nucleotide sequence ID" value="NZ_RXOC01000011.1"/>
</dbReference>
<protein>
    <recommendedName>
        <fullName evidence="7 8">Polyphosphate kinase</fullName>
        <ecNumber evidence="7 8">2.7.4.1</ecNumber>
    </recommendedName>
    <alternativeName>
        <fullName evidence="7">ATP-polyphosphate phosphotransferase</fullName>
    </alternativeName>
    <alternativeName>
        <fullName evidence="7">Polyphosphoric acid kinase</fullName>
    </alternativeName>
</protein>
<dbReference type="CDD" id="cd09164">
    <property type="entry name" value="PLDc_EcPPK1_C1_like"/>
    <property type="match status" value="1"/>
</dbReference>
<dbReference type="GO" id="GO:0008976">
    <property type="term" value="F:polyphosphate kinase activity"/>
    <property type="evidence" value="ECO:0007669"/>
    <property type="project" value="UniProtKB-UniRule"/>
</dbReference>
<comment type="function">
    <text evidence="7 8">Catalyzes the reversible transfer of the terminal phosphate of ATP to form a long-chain polyphosphate (polyP).</text>
</comment>
<sequence>MTNSFFNRDISWLSFNERVLEEASRESIPLLERIKFLSIYSSNLDEFFRVRMPVIKALGKIEKGKEQKDKNSIAENASAIINRQQARFGNILTQSILPRLEDHKVHLIYNEPLPKIIQDDIREYFLNDILAFLQLVKLSDETIDFFPENNKLYFLLNVVKDGEEQTIIVNIPSDQLPRFYSKRAEDGILYIVFLDDIVRYNTNLLFKGSVVTECFSFKVTRDAEIDLADEYSGDLLDQISRVILKREQGLATRFLHQPGIPGPMFNIINNKLNLKHAQFMEGGVYHNLKDLMNFPYFNGDLSYRKWEPVRVGSIKAGLPMCQQIAHKDLIFHTPYHSYNHVLRFFNEAATNADVEEIYVTLYRVASNSRIVNALITAAKNGKKVTVLVELKARFDEANNVKWARKMKDAGVRLIYSISSLKVHAKIALVKKREGTRLKYTGLLATGNFNEKTASLYTDHILMTSHKGILREIELLFIFLARKERPKSPELIPFKYLLVSQFNLLNRFLELLDREIAFASQGKEAAVTIKLNNLEEQVLISKLYEASAAGVKISLIVRGICCLIPGVEGMSENIKVRRIVDRYLEHGRIFLFNNGGEQQLYLGSADWMNRNIYRRIEVCFPILDEDVKKQIISILNLQLMDNIQAVNITSSDMNAPLSTGNRAVQSQKAIYDLIYSKNDQITTEHD</sequence>
<dbReference type="SUPFAM" id="SSF143724">
    <property type="entry name" value="PHP14-like"/>
    <property type="match status" value="1"/>
</dbReference>
<dbReference type="GO" id="GO:0005524">
    <property type="term" value="F:ATP binding"/>
    <property type="evidence" value="ECO:0007669"/>
    <property type="project" value="UniProtKB-KW"/>
</dbReference>
<organism evidence="10 11">
    <name type="scientific">Arcticibacter tournemirensis</name>
    <dbReference type="NCBI Taxonomy" id="699437"/>
    <lineage>
        <taxon>Bacteria</taxon>
        <taxon>Pseudomonadati</taxon>
        <taxon>Bacteroidota</taxon>
        <taxon>Sphingobacteriia</taxon>
        <taxon>Sphingobacteriales</taxon>
        <taxon>Sphingobacteriaceae</taxon>
        <taxon>Arcticibacter</taxon>
    </lineage>
</organism>
<evidence type="ECO:0000256" key="8">
    <source>
        <dbReference type="RuleBase" id="RU003800"/>
    </source>
</evidence>
<feature type="active site" description="Phosphohistidine intermediate" evidence="7">
    <location>
        <position position="423"/>
    </location>
</feature>
<dbReference type="InterPro" id="IPR041108">
    <property type="entry name" value="PP_kinase_C_1"/>
</dbReference>
<dbReference type="EC" id="2.7.4.1" evidence="7 8"/>
<evidence type="ECO:0000256" key="2">
    <source>
        <dbReference type="ARBA" id="ARBA00022679"/>
    </source>
</evidence>
<comment type="PTM">
    <text evidence="7 8">An intermediate of this reaction is the autophosphorylated ppk in which a phosphate is covalently linked to a histidine residue through a N-P bond.</text>
</comment>
<keyword evidence="3 7" id="KW-0547">Nucleotide-binding</keyword>
<dbReference type="Pfam" id="PF17941">
    <property type="entry name" value="PP_kinase_C_1"/>
    <property type="match status" value="1"/>
</dbReference>
<evidence type="ECO:0000256" key="7">
    <source>
        <dbReference type="HAMAP-Rule" id="MF_00347"/>
    </source>
</evidence>
<evidence type="ECO:0000256" key="3">
    <source>
        <dbReference type="ARBA" id="ARBA00022741"/>
    </source>
</evidence>
<dbReference type="AlphaFoldDB" id="A0A4Q0M6L5"/>
<dbReference type="Pfam" id="PF13090">
    <property type="entry name" value="PP_kinase_C"/>
    <property type="match status" value="1"/>
</dbReference>
<reference evidence="10 11" key="1">
    <citation type="submission" date="2018-12" db="EMBL/GenBank/DDBJ databases">
        <title>The Draft Genome Sequence of the Soil Bacterium Pedobacter tournemirensis R1.</title>
        <authorList>
            <person name="He J."/>
        </authorList>
    </citation>
    <scope>NUCLEOTIDE SEQUENCE [LARGE SCALE GENOMIC DNA]</scope>
    <source>
        <strain evidence="10 11">R1</strain>
    </source>
</reference>
<keyword evidence="4 7" id="KW-0418">Kinase</keyword>
<dbReference type="PANTHER" id="PTHR30218">
    <property type="entry name" value="POLYPHOSPHATE KINASE"/>
    <property type="match status" value="1"/>
</dbReference>
<keyword evidence="5 7" id="KW-0067">ATP-binding</keyword>
<dbReference type="PIRSF" id="PIRSF015589">
    <property type="entry name" value="PP_kinase"/>
    <property type="match status" value="1"/>
</dbReference>
<dbReference type="NCBIfam" id="TIGR03705">
    <property type="entry name" value="poly_P_kin"/>
    <property type="match status" value="1"/>
</dbReference>
<dbReference type="GO" id="GO:0046872">
    <property type="term" value="F:metal ion binding"/>
    <property type="evidence" value="ECO:0007669"/>
    <property type="project" value="UniProtKB-KW"/>
</dbReference>
<dbReference type="InterPro" id="IPR036832">
    <property type="entry name" value="PPK_N_dom_sf"/>
</dbReference>
<dbReference type="Gene3D" id="3.30.1840.10">
    <property type="entry name" value="Polyphosphate kinase middle domain"/>
    <property type="match status" value="1"/>
</dbReference>
<dbReference type="Proteomes" id="UP000290848">
    <property type="component" value="Unassembled WGS sequence"/>
</dbReference>
<evidence type="ECO:0000256" key="1">
    <source>
        <dbReference type="ARBA" id="ARBA00022553"/>
    </source>
</evidence>
<dbReference type="Gene3D" id="3.30.870.10">
    <property type="entry name" value="Endonuclease Chain A"/>
    <property type="match status" value="2"/>
</dbReference>
<dbReference type="HAMAP" id="MF_00347">
    <property type="entry name" value="Polyphosphate_kinase"/>
    <property type="match status" value="1"/>
</dbReference>
<dbReference type="InterPro" id="IPR003414">
    <property type="entry name" value="PP_kinase"/>
</dbReference>
<name>A0A4Q0M6L5_9SPHI</name>
<keyword evidence="7" id="KW-0479">Metal-binding</keyword>
<comment type="cofactor">
    <cofactor evidence="7">
        <name>Mg(2+)</name>
        <dbReference type="ChEBI" id="CHEBI:18420"/>
    </cofactor>
</comment>
<dbReference type="EMBL" id="RXOC01000011">
    <property type="protein sequence ID" value="RXF68399.1"/>
    <property type="molecule type" value="Genomic_DNA"/>
</dbReference>
<keyword evidence="2 7" id="KW-0808">Transferase</keyword>
<evidence type="ECO:0000259" key="9">
    <source>
        <dbReference type="PROSITE" id="PS50035"/>
    </source>
</evidence>
<dbReference type="PANTHER" id="PTHR30218:SF0">
    <property type="entry name" value="POLYPHOSPHATE KINASE"/>
    <property type="match status" value="1"/>
</dbReference>
<dbReference type="InterPro" id="IPR024953">
    <property type="entry name" value="PP_kinase_middle"/>
</dbReference>
<dbReference type="Pfam" id="PF13089">
    <property type="entry name" value="PP_kinase_N"/>
    <property type="match status" value="1"/>
</dbReference>
<dbReference type="InterPro" id="IPR025198">
    <property type="entry name" value="PPK_N_dom"/>
</dbReference>
<feature type="binding site" evidence="7">
    <location>
        <position position="557"/>
    </location>
    <ligand>
        <name>ATP</name>
        <dbReference type="ChEBI" id="CHEBI:30616"/>
    </ligand>
</feature>
<dbReference type="InterPro" id="IPR025200">
    <property type="entry name" value="PPK_C_dom2"/>
</dbReference>
<dbReference type="SUPFAM" id="SSF56024">
    <property type="entry name" value="Phospholipase D/nuclease"/>
    <property type="match status" value="2"/>
</dbReference>
<evidence type="ECO:0000313" key="11">
    <source>
        <dbReference type="Proteomes" id="UP000290848"/>
    </source>
</evidence>
<feature type="binding site" evidence="7">
    <location>
        <position position="393"/>
    </location>
    <ligand>
        <name>Mg(2+)</name>
        <dbReference type="ChEBI" id="CHEBI:18420"/>
    </ligand>
</feature>
<keyword evidence="6 7" id="KW-0460">Magnesium</keyword>
<accession>A0A4Q0M6L5</accession>
<dbReference type="GO" id="GO:0006799">
    <property type="term" value="P:polyphosphate biosynthetic process"/>
    <property type="evidence" value="ECO:0007669"/>
    <property type="project" value="UniProtKB-UniRule"/>
</dbReference>
<evidence type="ECO:0000256" key="5">
    <source>
        <dbReference type="ARBA" id="ARBA00022840"/>
    </source>
</evidence>
<feature type="domain" description="PLD phosphodiesterase" evidence="9">
    <location>
        <begin position="580"/>
        <end position="610"/>
    </location>
</feature>
<dbReference type="InterPro" id="IPR036830">
    <property type="entry name" value="PP_kinase_middle_dom_sf"/>
</dbReference>
<proteinExistence type="inferred from homology"/>
<feature type="binding site" evidence="7">
    <location>
        <position position="585"/>
    </location>
    <ligand>
        <name>ATP</name>
        <dbReference type="ChEBI" id="CHEBI:30616"/>
    </ligand>
</feature>
<dbReference type="PROSITE" id="PS50035">
    <property type="entry name" value="PLD"/>
    <property type="match status" value="1"/>
</dbReference>
<comment type="catalytic activity">
    <reaction evidence="7 8">
        <text>[phosphate](n) + ATP = [phosphate](n+1) + ADP</text>
        <dbReference type="Rhea" id="RHEA:19573"/>
        <dbReference type="Rhea" id="RHEA-COMP:9859"/>
        <dbReference type="Rhea" id="RHEA-COMP:14280"/>
        <dbReference type="ChEBI" id="CHEBI:16838"/>
        <dbReference type="ChEBI" id="CHEBI:30616"/>
        <dbReference type="ChEBI" id="CHEBI:456216"/>
        <dbReference type="EC" id="2.7.4.1"/>
    </reaction>
</comment>
<feature type="binding site" evidence="7">
    <location>
        <position position="43"/>
    </location>
    <ligand>
        <name>ATP</name>
        <dbReference type="ChEBI" id="CHEBI:30616"/>
    </ligand>
</feature>
<comment type="similarity">
    <text evidence="7 8">Belongs to the polyphosphate kinase 1 (PPK1) family.</text>
</comment>
<dbReference type="GO" id="GO:0009358">
    <property type="term" value="C:polyphosphate kinase complex"/>
    <property type="evidence" value="ECO:0007669"/>
    <property type="project" value="InterPro"/>
</dbReference>
<feature type="binding site" evidence="7">
    <location>
        <position position="456"/>
    </location>
    <ligand>
        <name>ATP</name>
        <dbReference type="ChEBI" id="CHEBI:30616"/>
    </ligand>
</feature>
<feature type="binding site" evidence="7">
    <location>
        <position position="363"/>
    </location>
    <ligand>
        <name>Mg(2+)</name>
        <dbReference type="ChEBI" id="CHEBI:18420"/>
    </ligand>
</feature>
<dbReference type="NCBIfam" id="NF003917">
    <property type="entry name" value="PRK05443.1-1"/>
    <property type="match status" value="1"/>
</dbReference>
<gene>
    <name evidence="10" type="primary">ppk1</name>
    <name evidence="7" type="synonym">ppk</name>
    <name evidence="10" type="ORF">EKH83_16085</name>
</gene>